<dbReference type="GO" id="GO:0008017">
    <property type="term" value="F:microtubule binding"/>
    <property type="evidence" value="ECO:0007669"/>
    <property type="project" value="TreeGrafter"/>
</dbReference>
<evidence type="ECO:0000313" key="16">
    <source>
        <dbReference type="WBParaSite" id="maker-PairedContig_208-snap-gene-1.13-mRNA-1"/>
    </source>
</evidence>
<comment type="subcellular location">
    <subcellularLocation>
        <location evidence="2">Cytoplasm</location>
        <location evidence="2">Cytosol</location>
    </subcellularLocation>
    <subcellularLocation>
        <location evidence="1">Mitochondrion outer membrane</location>
    </subcellularLocation>
</comment>
<feature type="domain" description="Dynamin-type G" evidence="15">
    <location>
        <begin position="86"/>
        <end position="385"/>
    </location>
</feature>
<comment type="catalytic activity">
    <reaction evidence="12">
        <text>GTP + H2O = GDP + phosphate + H(+)</text>
        <dbReference type="Rhea" id="RHEA:19669"/>
        <dbReference type="ChEBI" id="CHEBI:15377"/>
        <dbReference type="ChEBI" id="CHEBI:15378"/>
        <dbReference type="ChEBI" id="CHEBI:37565"/>
        <dbReference type="ChEBI" id="CHEBI:43474"/>
        <dbReference type="ChEBI" id="CHEBI:58189"/>
        <dbReference type="EC" id="3.6.5.5"/>
    </reaction>
</comment>
<evidence type="ECO:0000256" key="9">
    <source>
        <dbReference type="ARBA" id="ARBA00023128"/>
    </source>
</evidence>
<dbReference type="EC" id="3.6.5.5" evidence="3"/>
<dbReference type="GO" id="GO:0000266">
    <property type="term" value="P:mitochondrial fission"/>
    <property type="evidence" value="ECO:0007669"/>
    <property type="project" value="TreeGrafter"/>
</dbReference>
<evidence type="ECO:0000256" key="3">
    <source>
        <dbReference type="ARBA" id="ARBA00011980"/>
    </source>
</evidence>
<dbReference type="InterPro" id="IPR027417">
    <property type="entry name" value="P-loop_NTPase"/>
</dbReference>
<accession>A0A1I8EHF9</accession>
<keyword evidence="10 13" id="KW-0342">GTP-binding</keyword>
<evidence type="ECO:0000256" key="2">
    <source>
        <dbReference type="ARBA" id="ARBA00004514"/>
    </source>
</evidence>
<dbReference type="WBParaSite" id="maker-PairedContig_208-snap-gene-1.13-mRNA-1">
    <property type="protein sequence ID" value="maker-PairedContig_208-snap-gene-1.13-mRNA-1"/>
    <property type="gene ID" value="maker-PairedContig_208-snap-gene-1.13"/>
</dbReference>
<keyword evidence="11" id="KW-0472">Membrane</keyword>
<dbReference type="PANTHER" id="PTHR11566">
    <property type="entry name" value="DYNAMIN"/>
    <property type="match status" value="1"/>
</dbReference>
<evidence type="ECO:0000259" key="15">
    <source>
        <dbReference type="PROSITE" id="PS51718"/>
    </source>
</evidence>
<dbReference type="InterPro" id="IPR022812">
    <property type="entry name" value="Dynamin"/>
</dbReference>
<evidence type="ECO:0000259" key="14">
    <source>
        <dbReference type="PROSITE" id="PS51388"/>
    </source>
</evidence>
<evidence type="ECO:0000256" key="11">
    <source>
        <dbReference type="ARBA" id="ARBA00023136"/>
    </source>
</evidence>
<dbReference type="FunFam" id="3.40.50.300:FF:000172">
    <property type="entry name" value="Dynamin-1-like protein isoform 1"/>
    <property type="match status" value="1"/>
</dbReference>
<evidence type="ECO:0000256" key="4">
    <source>
        <dbReference type="ARBA" id="ARBA00022490"/>
    </source>
</evidence>
<name>A0A1I8EHF9_WUCBA</name>
<feature type="domain" description="GED" evidence="14">
    <location>
        <begin position="681"/>
        <end position="772"/>
    </location>
</feature>
<dbReference type="GO" id="GO:0005741">
    <property type="term" value="C:mitochondrial outer membrane"/>
    <property type="evidence" value="ECO:0007669"/>
    <property type="project" value="UniProtKB-SubCell"/>
</dbReference>
<evidence type="ECO:0000256" key="7">
    <source>
        <dbReference type="ARBA" id="ARBA00022801"/>
    </source>
</evidence>
<keyword evidence="8" id="KW-0446">Lipid-binding</keyword>
<dbReference type="PROSITE" id="PS00410">
    <property type="entry name" value="G_DYNAMIN_1"/>
    <property type="match status" value="1"/>
</dbReference>
<dbReference type="SUPFAM" id="SSF52540">
    <property type="entry name" value="P-loop containing nucleoside triphosphate hydrolases"/>
    <property type="match status" value="1"/>
</dbReference>
<dbReference type="InterPro" id="IPR000375">
    <property type="entry name" value="Dynamin_stalk"/>
</dbReference>
<dbReference type="InterPro" id="IPR030381">
    <property type="entry name" value="G_DYNAMIN_dom"/>
</dbReference>
<organism evidence="16">
    <name type="scientific">Wuchereria bancrofti</name>
    <dbReference type="NCBI Taxonomy" id="6293"/>
    <lineage>
        <taxon>Eukaryota</taxon>
        <taxon>Metazoa</taxon>
        <taxon>Ecdysozoa</taxon>
        <taxon>Nematoda</taxon>
        <taxon>Chromadorea</taxon>
        <taxon>Rhabditida</taxon>
        <taxon>Spirurina</taxon>
        <taxon>Spiruromorpha</taxon>
        <taxon>Filarioidea</taxon>
        <taxon>Onchocercidae</taxon>
        <taxon>Wuchereria</taxon>
    </lineage>
</organism>
<evidence type="ECO:0000256" key="13">
    <source>
        <dbReference type="RuleBase" id="RU003932"/>
    </source>
</evidence>
<dbReference type="GO" id="GO:0008289">
    <property type="term" value="F:lipid binding"/>
    <property type="evidence" value="ECO:0007669"/>
    <property type="project" value="UniProtKB-KW"/>
</dbReference>
<dbReference type="GO" id="GO:0005874">
    <property type="term" value="C:microtubule"/>
    <property type="evidence" value="ECO:0007669"/>
    <property type="project" value="TreeGrafter"/>
</dbReference>
<dbReference type="Gene3D" id="1.20.120.1240">
    <property type="entry name" value="Dynamin, middle domain"/>
    <property type="match status" value="1"/>
</dbReference>
<dbReference type="InterPro" id="IPR001401">
    <property type="entry name" value="Dynamin_GTPase"/>
</dbReference>
<dbReference type="GO" id="GO:0048312">
    <property type="term" value="P:intracellular distribution of mitochondria"/>
    <property type="evidence" value="ECO:0007669"/>
    <property type="project" value="TreeGrafter"/>
</dbReference>
<dbReference type="Gene3D" id="3.40.50.300">
    <property type="entry name" value="P-loop containing nucleotide triphosphate hydrolases"/>
    <property type="match status" value="1"/>
</dbReference>
<dbReference type="STRING" id="6293.A0A1I8EHF9"/>
<keyword evidence="7" id="KW-0378">Hydrolase</keyword>
<evidence type="ECO:0000256" key="1">
    <source>
        <dbReference type="ARBA" id="ARBA00004294"/>
    </source>
</evidence>
<dbReference type="PANTHER" id="PTHR11566:SF21">
    <property type="entry name" value="DYNAMIN RELATED PROTEIN 1, ISOFORM A"/>
    <property type="match status" value="1"/>
</dbReference>
<dbReference type="CDD" id="cd08771">
    <property type="entry name" value="DLP_1"/>
    <property type="match status" value="1"/>
</dbReference>
<dbReference type="AlphaFoldDB" id="A0A1I8EHF9"/>
<dbReference type="InterPro" id="IPR020850">
    <property type="entry name" value="GED_dom"/>
</dbReference>
<comment type="similarity">
    <text evidence="13">Belongs to the TRAFAC class dynamin-like GTPase superfamily. Dynamin/Fzo/YdjA family.</text>
</comment>
<evidence type="ECO:0000256" key="8">
    <source>
        <dbReference type="ARBA" id="ARBA00023121"/>
    </source>
</evidence>
<protein>
    <recommendedName>
        <fullName evidence="3">dynamin GTPase</fullName>
        <ecNumber evidence="3">3.6.5.5</ecNumber>
    </recommendedName>
</protein>
<dbReference type="GO" id="GO:0016559">
    <property type="term" value="P:peroxisome fission"/>
    <property type="evidence" value="ECO:0007669"/>
    <property type="project" value="TreeGrafter"/>
</dbReference>
<dbReference type="SMART" id="SM00302">
    <property type="entry name" value="GED"/>
    <property type="match status" value="1"/>
</dbReference>
<dbReference type="FunFam" id="1.20.120.1240:FF:000001">
    <property type="entry name" value="Dynamin 1 like"/>
    <property type="match status" value="1"/>
</dbReference>
<dbReference type="PRINTS" id="PR00195">
    <property type="entry name" value="DYNAMIN"/>
</dbReference>
<evidence type="ECO:0000256" key="5">
    <source>
        <dbReference type="ARBA" id="ARBA00022741"/>
    </source>
</evidence>
<dbReference type="Pfam" id="PF01031">
    <property type="entry name" value="Dynamin_M"/>
    <property type="match status" value="1"/>
</dbReference>
<dbReference type="InterPro" id="IPR003130">
    <property type="entry name" value="GED"/>
</dbReference>
<sequence length="773" mass="87122">KIKTEEALDPGNTEVFSNIRDKTNTLNNDVGNVPTESTIKMHLRKSNSTAVNENLVKNNQVFMESLIPVINKLQEVFSAVGTREAEIQLPQIVVVGSQSAGKSSVLEGIVGRDFLPRGSGIVTRRPLILQLVNVLTDDKEARITDNGMIIHATDWAVFGHLKERIFTDFDEVRQEIELETERITGKNKGISGMPINLKICSPNVVNLTLIDLPGMTKLPVGDQPTDIEVRISHNFLFFRLKQIMLTAQVRDLIMNYIGNPNSIILAVTPANQDFATSEPLKLAREVDPEGCRTLAVLTKLDLMDHGTDAMEVLLGRVVPVKLGIIGVVNRSQADIMNKKTIDDCLRDEQSFLQRKYPTLASRNGISYLSKTLNRLLMHHIRECLPQLKMRVNVLIAQCQTLLNSYGEPVQDYGSTLLQIITRFATAYTATIEGTSRNIETSELCGGARICYIFHETFGRVLESIDPLGDLTQLDILTAIRNATGPRPALFVPEVSFELLVKKQIRRLEEPSLRCVELVHEELQRIVQHCGIHTQQEMQRFPRLYDKINEVVSNVLKSRLKPTNEIVENLVAIELAYINTKHPEFADASLGNLLKEHVSVDDDSKRSVKRGIQTEMPLHKVHENSANSTEISSFTGWFFGGNTKDKESVLSPASGRKPVSFLPEVPEKTITRKLTAREQKDCQIIERLIRCYFMIVRKNVQDTVPKAIMHFLVNYVRDNLQSELVQQLYKREVIEELLTESPVMAQRRKEAAEMLNALNKASSIIGEVRETQIW</sequence>
<keyword evidence="5 13" id="KW-0547">Nucleotide-binding</keyword>
<dbReference type="Pfam" id="PF02212">
    <property type="entry name" value="GED"/>
    <property type="match status" value="1"/>
</dbReference>
<dbReference type="GO" id="GO:0005829">
    <property type="term" value="C:cytosol"/>
    <property type="evidence" value="ECO:0007669"/>
    <property type="project" value="UniProtKB-SubCell"/>
</dbReference>
<reference evidence="16" key="1">
    <citation type="submission" date="2016-11" db="UniProtKB">
        <authorList>
            <consortium name="WormBaseParasite"/>
        </authorList>
    </citation>
    <scope>IDENTIFICATION</scope>
    <source>
        <strain evidence="16">pt0022</strain>
    </source>
</reference>
<dbReference type="Pfam" id="PF00350">
    <property type="entry name" value="Dynamin_N"/>
    <property type="match status" value="1"/>
</dbReference>
<proteinExistence type="inferred from homology"/>
<dbReference type="GO" id="GO:0003924">
    <property type="term" value="F:GTPase activity"/>
    <property type="evidence" value="ECO:0007669"/>
    <property type="project" value="InterPro"/>
</dbReference>
<dbReference type="SMART" id="SM00053">
    <property type="entry name" value="DYNc"/>
    <property type="match status" value="1"/>
</dbReference>
<dbReference type="InterPro" id="IPR019762">
    <property type="entry name" value="Dynamin_GTPase_CS"/>
</dbReference>
<dbReference type="GO" id="GO:0005525">
    <property type="term" value="F:GTP binding"/>
    <property type="evidence" value="ECO:0007669"/>
    <property type="project" value="UniProtKB-KW"/>
</dbReference>
<keyword evidence="6" id="KW-1000">Mitochondrion outer membrane</keyword>
<keyword evidence="4" id="KW-0963">Cytoplasm</keyword>
<dbReference type="PROSITE" id="PS51718">
    <property type="entry name" value="G_DYNAMIN_2"/>
    <property type="match status" value="1"/>
</dbReference>
<dbReference type="GO" id="GO:0006897">
    <property type="term" value="P:endocytosis"/>
    <property type="evidence" value="ECO:0007669"/>
    <property type="project" value="TreeGrafter"/>
</dbReference>
<evidence type="ECO:0000256" key="12">
    <source>
        <dbReference type="ARBA" id="ARBA00048040"/>
    </source>
</evidence>
<dbReference type="PROSITE" id="PS51388">
    <property type="entry name" value="GED"/>
    <property type="match status" value="1"/>
</dbReference>
<evidence type="ECO:0000256" key="10">
    <source>
        <dbReference type="ARBA" id="ARBA00023134"/>
    </source>
</evidence>
<dbReference type="InterPro" id="IPR045063">
    <property type="entry name" value="Dynamin_N"/>
</dbReference>
<keyword evidence="9" id="KW-0496">Mitochondrion</keyword>
<evidence type="ECO:0000256" key="6">
    <source>
        <dbReference type="ARBA" id="ARBA00022787"/>
    </source>
</evidence>